<organism evidence="14">
    <name type="scientific">uncultured Desulfobacterium sp</name>
    <dbReference type="NCBI Taxonomy" id="201089"/>
    <lineage>
        <taxon>Bacteria</taxon>
        <taxon>Pseudomonadati</taxon>
        <taxon>Thermodesulfobacteriota</taxon>
        <taxon>Desulfobacteria</taxon>
        <taxon>Desulfobacterales</taxon>
        <taxon>Desulfobacteriaceae</taxon>
        <taxon>Desulfobacterium</taxon>
        <taxon>environmental samples</taxon>
    </lineage>
</organism>
<dbReference type="PROSITE" id="PS51352">
    <property type="entry name" value="THIOREDOXIN_2"/>
    <property type="match status" value="1"/>
</dbReference>
<evidence type="ECO:0000256" key="5">
    <source>
        <dbReference type="ARBA" id="ARBA00022862"/>
    </source>
</evidence>
<dbReference type="CDD" id="cd03017">
    <property type="entry name" value="PRX_BCP"/>
    <property type="match status" value="1"/>
</dbReference>
<name>A0A445MXT4_9BACT</name>
<evidence type="ECO:0000256" key="10">
    <source>
        <dbReference type="ARBA" id="ARBA00038489"/>
    </source>
</evidence>
<sequence length="153" mass="16836">MAKLKKGDKAPGFNLTDQNGKKVKLSDFKGKILLLYFYPKANTGGCTKQAIGIRDAKGDLDRLGVIPVGISPDPPDTQKKFEAKHDLGFSLLSDLDHKVADAYGAWGEKSMYGKKYEGIIRSSFLISQDARIMEAWYKVSPQDTVPKALNAMP</sequence>
<dbReference type="AlphaFoldDB" id="A0A445MXT4"/>
<dbReference type="Pfam" id="PF00578">
    <property type="entry name" value="AhpC-TSA"/>
    <property type="match status" value="1"/>
</dbReference>
<evidence type="ECO:0000256" key="7">
    <source>
        <dbReference type="ARBA" id="ARBA00023157"/>
    </source>
</evidence>
<evidence type="ECO:0000256" key="8">
    <source>
        <dbReference type="ARBA" id="ARBA00023284"/>
    </source>
</evidence>
<dbReference type="Gene3D" id="3.40.30.10">
    <property type="entry name" value="Glutaredoxin"/>
    <property type="match status" value="1"/>
</dbReference>
<dbReference type="PANTHER" id="PTHR42801">
    <property type="entry name" value="THIOREDOXIN-DEPENDENT PEROXIDE REDUCTASE"/>
    <property type="match status" value="1"/>
</dbReference>
<dbReference type="EMBL" id="OJIN01000137">
    <property type="protein sequence ID" value="SPD74285.1"/>
    <property type="molecule type" value="Genomic_DNA"/>
</dbReference>
<evidence type="ECO:0000259" key="13">
    <source>
        <dbReference type="PROSITE" id="PS51352"/>
    </source>
</evidence>
<keyword evidence="8" id="KW-0676">Redox-active center</keyword>
<dbReference type="GO" id="GO:0005737">
    <property type="term" value="C:cytoplasm"/>
    <property type="evidence" value="ECO:0007669"/>
    <property type="project" value="TreeGrafter"/>
</dbReference>
<keyword evidence="4 14" id="KW-0575">Peroxidase</keyword>
<proteinExistence type="inferred from homology"/>
<comment type="function">
    <text evidence="1">Thiol-specific peroxidase that catalyzes the reduction of hydrogen peroxide and organic hydroperoxides to water and alcohols, respectively. Plays a role in cell protection against oxidative stress by detoxifying peroxides and as sensor of hydrogen peroxide-mediated signaling events.</text>
</comment>
<feature type="domain" description="Thioredoxin" evidence="13">
    <location>
        <begin position="4"/>
        <end position="153"/>
    </location>
</feature>
<dbReference type="InterPro" id="IPR036249">
    <property type="entry name" value="Thioredoxin-like_sf"/>
</dbReference>
<comment type="catalytic activity">
    <reaction evidence="12">
        <text>a hydroperoxide + [thioredoxin]-dithiol = an alcohol + [thioredoxin]-disulfide + H2O</text>
        <dbReference type="Rhea" id="RHEA:62620"/>
        <dbReference type="Rhea" id="RHEA-COMP:10698"/>
        <dbReference type="Rhea" id="RHEA-COMP:10700"/>
        <dbReference type="ChEBI" id="CHEBI:15377"/>
        <dbReference type="ChEBI" id="CHEBI:29950"/>
        <dbReference type="ChEBI" id="CHEBI:30879"/>
        <dbReference type="ChEBI" id="CHEBI:35924"/>
        <dbReference type="ChEBI" id="CHEBI:50058"/>
        <dbReference type="EC" id="1.11.1.24"/>
    </reaction>
</comment>
<evidence type="ECO:0000256" key="3">
    <source>
        <dbReference type="ARBA" id="ARBA00013017"/>
    </source>
</evidence>
<reference evidence="14" key="1">
    <citation type="submission" date="2018-01" db="EMBL/GenBank/DDBJ databases">
        <authorList>
            <person name="Regsiter A."/>
            <person name="William W."/>
        </authorList>
    </citation>
    <scope>NUCLEOTIDE SEQUENCE</scope>
    <source>
        <strain evidence="14">TRIP AH-1</strain>
    </source>
</reference>
<dbReference type="InterPro" id="IPR050924">
    <property type="entry name" value="Peroxiredoxin_BCP/PrxQ"/>
</dbReference>
<dbReference type="PANTHER" id="PTHR42801:SF4">
    <property type="entry name" value="AHPC_TSA FAMILY PROTEIN"/>
    <property type="match status" value="1"/>
</dbReference>
<comment type="subunit">
    <text evidence="2">Monomer.</text>
</comment>
<evidence type="ECO:0000256" key="4">
    <source>
        <dbReference type="ARBA" id="ARBA00022559"/>
    </source>
</evidence>
<evidence type="ECO:0000256" key="6">
    <source>
        <dbReference type="ARBA" id="ARBA00023002"/>
    </source>
</evidence>
<evidence type="ECO:0000313" key="14">
    <source>
        <dbReference type="EMBL" id="SPD74285.1"/>
    </source>
</evidence>
<dbReference type="FunFam" id="3.40.30.10:FF:000007">
    <property type="entry name" value="Thioredoxin-dependent thiol peroxidase"/>
    <property type="match status" value="1"/>
</dbReference>
<dbReference type="GO" id="GO:0008379">
    <property type="term" value="F:thioredoxin peroxidase activity"/>
    <property type="evidence" value="ECO:0007669"/>
    <property type="project" value="TreeGrafter"/>
</dbReference>
<gene>
    <name evidence="14" type="primary">bcp</name>
    <name evidence="14" type="ORF">PITCH_A2210007</name>
</gene>
<keyword evidence="7" id="KW-1015">Disulfide bond</keyword>
<comment type="similarity">
    <text evidence="10">Belongs to the peroxiredoxin family. BCP/PrxQ subfamily.</text>
</comment>
<evidence type="ECO:0000256" key="11">
    <source>
        <dbReference type="ARBA" id="ARBA00042639"/>
    </source>
</evidence>
<dbReference type="InterPro" id="IPR013766">
    <property type="entry name" value="Thioredoxin_domain"/>
</dbReference>
<evidence type="ECO:0000256" key="9">
    <source>
        <dbReference type="ARBA" id="ARBA00032824"/>
    </source>
</evidence>
<dbReference type="InterPro" id="IPR000866">
    <property type="entry name" value="AhpC/TSA"/>
</dbReference>
<dbReference type="GO" id="GO:0034599">
    <property type="term" value="P:cellular response to oxidative stress"/>
    <property type="evidence" value="ECO:0007669"/>
    <property type="project" value="TreeGrafter"/>
</dbReference>
<dbReference type="NCBIfam" id="NF006960">
    <property type="entry name" value="PRK09437.1"/>
    <property type="match status" value="1"/>
</dbReference>
<keyword evidence="6 14" id="KW-0560">Oxidoreductase</keyword>
<evidence type="ECO:0000256" key="1">
    <source>
        <dbReference type="ARBA" id="ARBA00003330"/>
    </source>
</evidence>
<dbReference type="EC" id="1.11.1.24" evidence="3"/>
<protein>
    <recommendedName>
        <fullName evidence="3">thioredoxin-dependent peroxiredoxin</fullName>
        <ecNumber evidence="3">1.11.1.24</ecNumber>
    </recommendedName>
    <alternativeName>
        <fullName evidence="9">Thioredoxin peroxidase</fullName>
    </alternativeName>
    <alternativeName>
        <fullName evidence="11">Thioredoxin-dependent peroxiredoxin Bcp</fullName>
    </alternativeName>
</protein>
<evidence type="ECO:0000256" key="2">
    <source>
        <dbReference type="ARBA" id="ARBA00011245"/>
    </source>
</evidence>
<accession>A0A445MXT4</accession>
<keyword evidence="5" id="KW-0049">Antioxidant</keyword>
<evidence type="ECO:0000256" key="12">
    <source>
        <dbReference type="ARBA" id="ARBA00049091"/>
    </source>
</evidence>
<dbReference type="GO" id="GO:0045454">
    <property type="term" value="P:cell redox homeostasis"/>
    <property type="evidence" value="ECO:0007669"/>
    <property type="project" value="TreeGrafter"/>
</dbReference>
<dbReference type="SUPFAM" id="SSF52833">
    <property type="entry name" value="Thioredoxin-like"/>
    <property type="match status" value="1"/>
</dbReference>